<gene>
    <name evidence="3" type="ORF">ACFOOR_06170</name>
</gene>
<feature type="region of interest" description="Disordered" evidence="1">
    <location>
        <begin position="305"/>
        <end position="325"/>
    </location>
</feature>
<evidence type="ECO:0000313" key="4">
    <source>
        <dbReference type="Proteomes" id="UP001595379"/>
    </source>
</evidence>
<dbReference type="InterPro" id="IPR028087">
    <property type="entry name" value="Tad_N"/>
</dbReference>
<keyword evidence="4" id="KW-1185">Reference proteome</keyword>
<dbReference type="RefSeq" id="WP_343165519.1">
    <property type="nucleotide sequence ID" value="NZ_JBHRSV010000006.1"/>
</dbReference>
<evidence type="ECO:0000259" key="2">
    <source>
        <dbReference type="PROSITE" id="PS50234"/>
    </source>
</evidence>
<sequence length="496" mass="53395">MGILRKLSAFVRSRSGNVATAFCILLAPLTVLAGGAVDFNQAMNARARLSEALDAAGLAVATRPELSAAEAERVALDFIRANYPVRDVGEVQNLSVSLDNVTGTVRISGESEIETALLGLIGMNTITVGWETEIQQARQNLELVMVLDNTGSMSGQKLASLRSAALTLTDALHASAVEPDRLRIGLVPFAATVNVGTVNARAWWLDPDGRSPVHGEWMGPDPHPSHWELFDEMRNTSWGGCVEARPIPFDVDDTEPNSADPATLFVPYLAPDEPDIGGYRNDYLSDDRGLTGVIERLRGLLKYEGGRPSDGSPNRSCTSRPITPLTSSRRTIDTALNAMQANGNTNVAMGIGWGVRVLSPQAPFTEGRAYGDRDTIKAMIILTDGENVMSGGNGAMMSEYAAYGYAADGRLGVRSASGTVLSRAVDERTAEACRVARESGIRVYAITFQVRDNRTRDLMRGCASNPALYFDSPDNETLQDVFELIAGDLTNLRIAR</sequence>
<evidence type="ECO:0000313" key="3">
    <source>
        <dbReference type="EMBL" id="MFC2925685.1"/>
    </source>
</evidence>
<feature type="domain" description="VWFA" evidence="2">
    <location>
        <begin position="142"/>
        <end position="485"/>
    </location>
</feature>
<reference evidence="4" key="1">
    <citation type="journal article" date="2019" name="Int. J. Syst. Evol. Microbiol.">
        <title>The Global Catalogue of Microorganisms (GCM) 10K type strain sequencing project: providing services to taxonomists for standard genome sequencing and annotation.</title>
        <authorList>
            <consortium name="The Broad Institute Genomics Platform"/>
            <consortium name="The Broad Institute Genome Sequencing Center for Infectious Disease"/>
            <person name="Wu L."/>
            <person name="Ma J."/>
        </authorList>
    </citation>
    <scope>NUCLEOTIDE SEQUENCE [LARGE SCALE GENOMIC DNA]</scope>
    <source>
        <strain evidence="4">KCTC 52487</strain>
    </source>
</reference>
<evidence type="ECO:0000256" key="1">
    <source>
        <dbReference type="SAM" id="MobiDB-lite"/>
    </source>
</evidence>
<dbReference type="Proteomes" id="UP001595379">
    <property type="component" value="Unassembled WGS sequence"/>
</dbReference>
<dbReference type="Pfam" id="PF13400">
    <property type="entry name" value="Tad"/>
    <property type="match status" value="1"/>
</dbReference>
<dbReference type="SMART" id="SM00327">
    <property type="entry name" value="VWA"/>
    <property type="match status" value="1"/>
</dbReference>
<dbReference type="PROSITE" id="PS50234">
    <property type="entry name" value="VWFA"/>
    <property type="match status" value="1"/>
</dbReference>
<dbReference type="SUPFAM" id="SSF53300">
    <property type="entry name" value="vWA-like"/>
    <property type="match status" value="1"/>
</dbReference>
<dbReference type="EMBL" id="JBHRSV010000006">
    <property type="protein sequence ID" value="MFC2925685.1"/>
    <property type="molecule type" value="Genomic_DNA"/>
</dbReference>
<organism evidence="3 4">
    <name type="scientific">Hyphobacterium vulgare</name>
    <dbReference type="NCBI Taxonomy" id="1736751"/>
    <lineage>
        <taxon>Bacteria</taxon>
        <taxon>Pseudomonadati</taxon>
        <taxon>Pseudomonadota</taxon>
        <taxon>Alphaproteobacteria</taxon>
        <taxon>Maricaulales</taxon>
        <taxon>Maricaulaceae</taxon>
        <taxon>Hyphobacterium</taxon>
    </lineage>
</organism>
<name>A0ABV6ZW48_9PROT</name>
<protein>
    <submittedName>
        <fullName evidence="3">TadE/TadG family type IV pilus assembly protein</fullName>
    </submittedName>
</protein>
<accession>A0ABV6ZW48</accession>
<dbReference type="Gene3D" id="3.40.50.410">
    <property type="entry name" value="von Willebrand factor, type A domain"/>
    <property type="match status" value="2"/>
</dbReference>
<comment type="caution">
    <text evidence="3">The sequence shown here is derived from an EMBL/GenBank/DDBJ whole genome shotgun (WGS) entry which is preliminary data.</text>
</comment>
<feature type="compositionally biased region" description="Polar residues" evidence="1">
    <location>
        <begin position="311"/>
        <end position="325"/>
    </location>
</feature>
<proteinExistence type="predicted"/>
<dbReference type="InterPro" id="IPR002035">
    <property type="entry name" value="VWF_A"/>
</dbReference>
<dbReference type="InterPro" id="IPR036465">
    <property type="entry name" value="vWFA_dom_sf"/>
</dbReference>